<keyword evidence="1" id="KW-0812">Transmembrane</keyword>
<evidence type="ECO:0000313" key="3">
    <source>
        <dbReference type="Proteomes" id="UP000679691"/>
    </source>
</evidence>
<feature type="transmembrane region" description="Helical" evidence="1">
    <location>
        <begin position="290"/>
        <end position="308"/>
    </location>
</feature>
<evidence type="ECO:0000313" key="2">
    <source>
        <dbReference type="EMBL" id="MBP3944586.1"/>
    </source>
</evidence>
<keyword evidence="1" id="KW-0472">Membrane</keyword>
<evidence type="ECO:0000256" key="1">
    <source>
        <dbReference type="SAM" id="Phobius"/>
    </source>
</evidence>
<keyword evidence="1" id="KW-1133">Transmembrane helix</keyword>
<sequence length="414" mass="48768">MNINIAFNTIIYIMVFLFPGVLFRRVFFSGRFSQNFDSGNSLERILYSLLISIICLFLFTIFALKIDELLDGKIKVFSNFSESDIFNNFDSLYQNKFPTILKSTTSILNLSKILFSLYLFSGLLGFVCNWFIHIFGLERRFTIFQFSHKWHYLTNSNKKINHHHKLGDIYAPYIDIITDDDSLFTGRLHEVVVGKDSNVEAYALFETRKYYRLQKQSEEDLRKVEAIKQLIITSPIQYFSHSEKEDSFIYLKRIKGNLFTITSNRVKNTSMSFVKVSGLYKKIETAALRVFNLIFIILIVFSVSYIFWDYHLYDFSSYTKRFIFCLTLPFSFISVVLFISKFFEKHINIIKFFRTTGLSFLIMILLFIPYLYVFNCVSVGWIIIIISAYLLIFAFLIDNFIQKKVVNDNNKPED</sequence>
<gene>
    <name evidence="2" type="ORF">J5U18_13695</name>
</gene>
<organism evidence="2 3">
    <name type="scientific">Rhinopithecimicrobium faecis</name>
    <dbReference type="NCBI Taxonomy" id="2820698"/>
    <lineage>
        <taxon>Bacteria</taxon>
        <taxon>Pseudomonadati</taxon>
        <taxon>Bacteroidota</taxon>
        <taxon>Sphingobacteriia</taxon>
        <taxon>Sphingobacteriales</taxon>
        <taxon>Sphingobacteriaceae</taxon>
        <taxon>Rhinopithecimicrobium</taxon>
    </lineage>
</organism>
<protein>
    <submittedName>
        <fullName evidence="2">Uncharacterized protein</fullName>
    </submittedName>
</protein>
<name>A0A8T4HEL8_9SPHI</name>
<feature type="transmembrane region" description="Helical" evidence="1">
    <location>
        <begin position="352"/>
        <end position="373"/>
    </location>
</feature>
<feature type="transmembrane region" description="Helical" evidence="1">
    <location>
        <begin position="379"/>
        <end position="401"/>
    </location>
</feature>
<dbReference type="AlphaFoldDB" id="A0A8T4HEL8"/>
<feature type="transmembrane region" description="Helical" evidence="1">
    <location>
        <begin position="6"/>
        <end position="24"/>
    </location>
</feature>
<keyword evidence="3" id="KW-1185">Reference proteome</keyword>
<dbReference type="EMBL" id="JAGKSB010000029">
    <property type="protein sequence ID" value="MBP3944586.1"/>
    <property type="molecule type" value="Genomic_DNA"/>
</dbReference>
<reference evidence="2" key="1">
    <citation type="submission" date="2021-03" db="EMBL/GenBank/DDBJ databases">
        <authorList>
            <person name="Lu T."/>
            <person name="Wang Q."/>
            <person name="Han X."/>
        </authorList>
    </citation>
    <scope>NUCLEOTIDE SEQUENCE</scope>
    <source>
        <strain evidence="2">WQ 2009</strain>
    </source>
</reference>
<feature type="transmembrane region" description="Helical" evidence="1">
    <location>
        <begin position="113"/>
        <end position="132"/>
    </location>
</feature>
<dbReference type="Proteomes" id="UP000679691">
    <property type="component" value="Unassembled WGS sequence"/>
</dbReference>
<proteinExistence type="predicted"/>
<comment type="caution">
    <text evidence="2">The sequence shown here is derived from an EMBL/GenBank/DDBJ whole genome shotgun (WGS) entry which is preliminary data.</text>
</comment>
<feature type="transmembrane region" description="Helical" evidence="1">
    <location>
        <begin position="45"/>
        <end position="64"/>
    </location>
</feature>
<accession>A0A8T4HEL8</accession>
<feature type="transmembrane region" description="Helical" evidence="1">
    <location>
        <begin position="320"/>
        <end position="340"/>
    </location>
</feature>